<dbReference type="PROSITE" id="PS50110">
    <property type="entry name" value="RESPONSE_REGULATORY"/>
    <property type="match status" value="1"/>
</dbReference>
<dbReference type="FunFam" id="3.30.70.270:FF:000001">
    <property type="entry name" value="Diguanylate cyclase domain protein"/>
    <property type="match status" value="1"/>
</dbReference>
<dbReference type="EC" id="2.7.7.65" evidence="1"/>
<dbReference type="SUPFAM" id="SSF52172">
    <property type="entry name" value="CheY-like"/>
    <property type="match status" value="1"/>
</dbReference>
<feature type="domain" description="Response regulatory" evidence="4">
    <location>
        <begin position="5"/>
        <end position="121"/>
    </location>
</feature>
<dbReference type="GO" id="GO:0005886">
    <property type="term" value="C:plasma membrane"/>
    <property type="evidence" value="ECO:0007669"/>
    <property type="project" value="TreeGrafter"/>
</dbReference>
<dbReference type="InterPro" id="IPR000160">
    <property type="entry name" value="GGDEF_dom"/>
</dbReference>
<evidence type="ECO:0000256" key="2">
    <source>
        <dbReference type="ARBA" id="ARBA00034247"/>
    </source>
</evidence>
<comment type="catalytic activity">
    <reaction evidence="2">
        <text>2 GTP = 3',3'-c-di-GMP + 2 diphosphate</text>
        <dbReference type="Rhea" id="RHEA:24898"/>
        <dbReference type="ChEBI" id="CHEBI:33019"/>
        <dbReference type="ChEBI" id="CHEBI:37565"/>
        <dbReference type="ChEBI" id="CHEBI:58805"/>
        <dbReference type="EC" id="2.7.7.65"/>
    </reaction>
</comment>
<dbReference type="GO" id="GO:0052621">
    <property type="term" value="F:diguanylate cyclase activity"/>
    <property type="evidence" value="ECO:0007669"/>
    <property type="project" value="UniProtKB-EC"/>
</dbReference>
<dbReference type="PANTHER" id="PTHR45138">
    <property type="entry name" value="REGULATORY COMPONENTS OF SENSORY TRANSDUCTION SYSTEM"/>
    <property type="match status" value="1"/>
</dbReference>
<dbReference type="SUPFAM" id="SSF55073">
    <property type="entry name" value="Nucleotide cyclase"/>
    <property type="match status" value="1"/>
</dbReference>
<dbReference type="InterPro" id="IPR029787">
    <property type="entry name" value="Nucleotide_cyclase"/>
</dbReference>
<evidence type="ECO:0000313" key="6">
    <source>
        <dbReference type="EMBL" id="NLR73627.1"/>
    </source>
</evidence>
<dbReference type="CDD" id="cd01949">
    <property type="entry name" value="GGDEF"/>
    <property type="match status" value="1"/>
</dbReference>
<evidence type="ECO:0000259" key="5">
    <source>
        <dbReference type="PROSITE" id="PS50887"/>
    </source>
</evidence>
<dbReference type="Proteomes" id="UP000587991">
    <property type="component" value="Unassembled WGS sequence"/>
</dbReference>
<reference evidence="6 7" key="1">
    <citation type="submission" date="2020-04" db="EMBL/GenBank/DDBJ databases">
        <title>Draft genome of Leeia sp. IMCC25680.</title>
        <authorList>
            <person name="Song J."/>
            <person name="Cho J.-C."/>
        </authorList>
    </citation>
    <scope>NUCLEOTIDE SEQUENCE [LARGE SCALE GENOMIC DNA]</scope>
    <source>
        <strain evidence="6 7">IMCC25680</strain>
    </source>
</reference>
<dbReference type="Gene3D" id="3.30.70.270">
    <property type="match status" value="1"/>
</dbReference>
<proteinExistence type="predicted"/>
<dbReference type="AlphaFoldDB" id="A0A847S379"/>
<dbReference type="InterPro" id="IPR050469">
    <property type="entry name" value="Diguanylate_Cyclase"/>
</dbReference>
<keyword evidence="3" id="KW-0597">Phosphoprotein</keyword>
<dbReference type="Pfam" id="PF00990">
    <property type="entry name" value="GGDEF"/>
    <property type="match status" value="1"/>
</dbReference>
<evidence type="ECO:0000256" key="3">
    <source>
        <dbReference type="PROSITE-ProRule" id="PRU00169"/>
    </source>
</evidence>
<sequence>MHQPTILVVDDDPTNIEALSSALLEHYEVRFAMSGTEAIAMARMMPRPDLVLLDVMLPDIDGYEVCRLLKTDRLTASVPIIFVTALSDPVQEERGLASGAVDYITKPFSPAIVRARIRNHIEMRRAYELLQRLAVTDPLTGLANRRHFDEALLQEVSRHRRHGMPLSLVLMDIDEFKHYNDLYGHPAGDDCLRLVALTLATALRRPADLVARVGGEEFACLLPETDGKGAAILAERIRKLIIDLAIPHQQSNVAIHVTASFGVSMLDHQHQEAEQSLYQQADVKLYQAKAQGRNRVIGP</sequence>
<protein>
    <recommendedName>
        <fullName evidence="1">diguanylate cyclase</fullName>
        <ecNumber evidence="1">2.7.7.65</ecNumber>
    </recommendedName>
</protein>
<dbReference type="SMART" id="SM00448">
    <property type="entry name" value="REC"/>
    <property type="match status" value="1"/>
</dbReference>
<dbReference type="Pfam" id="PF00072">
    <property type="entry name" value="Response_reg"/>
    <property type="match status" value="1"/>
</dbReference>
<dbReference type="PANTHER" id="PTHR45138:SF9">
    <property type="entry name" value="DIGUANYLATE CYCLASE DGCM-RELATED"/>
    <property type="match status" value="1"/>
</dbReference>
<gene>
    <name evidence="6" type="ORF">HF682_00435</name>
</gene>
<accession>A0A847S379</accession>
<dbReference type="GO" id="GO:0043709">
    <property type="term" value="P:cell adhesion involved in single-species biofilm formation"/>
    <property type="evidence" value="ECO:0007669"/>
    <property type="project" value="TreeGrafter"/>
</dbReference>
<feature type="modified residue" description="4-aspartylphosphate" evidence="3">
    <location>
        <position position="54"/>
    </location>
</feature>
<evidence type="ECO:0000313" key="7">
    <source>
        <dbReference type="Proteomes" id="UP000587991"/>
    </source>
</evidence>
<evidence type="ECO:0000259" key="4">
    <source>
        <dbReference type="PROSITE" id="PS50110"/>
    </source>
</evidence>
<dbReference type="GO" id="GO:1902201">
    <property type="term" value="P:negative regulation of bacterial-type flagellum-dependent cell motility"/>
    <property type="evidence" value="ECO:0007669"/>
    <property type="project" value="TreeGrafter"/>
</dbReference>
<dbReference type="SMART" id="SM00267">
    <property type="entry name" value="GGDEF"/>
    <property type="match status" value="1"/>
</dbReference>
<dbReference type="EMBL" id="JABAIM010000001">
    <property type="protein sequence ID" value="NLR73627.1"/>
    <property type="molecule type" value="Genomic_DNA"/>
</dbReference>
<dbReference type="Gene3D" id="3.40.50.2300">
    <property type="match status" value="1"/>
</dbReference>
<evidence type="ECO:0000256" key="1">
    <source>
        <dbReference type="ARBA" id="ARBA00012528"/>
    </source>
</evidence>
<comment type="caution">
    <text evidence="6">The sequence shown here is derived from an EMBL/GenBank/DDBJ whole genome shotgun (WGS) entry which is preliminary data.</text>
</comment>
<dbReference type="RefSeq" id="WP_168875294.1">
    <property type="nucleotide sequence ID" value="NZ_JABAIM010000001.1"/>
</dbReference>
<dbReference type="PROSITE" id="PS50887">
    <property type="entry name" value="GGDEF"/>
    <property type="match status" value="1"/>
</dbReference>
<dbReference type="InterPro" id="IPR001789">
    <property type="entry name" value="Sig_transdc_resp-reg_receiver"/>
</dbReference>
<dbReference type="NCBIfam" id="TIGR00254">
    <property type="entry name" value="GGDEF"/>
    <property type="match status" value="1"/>
</dbReference>
<organism evidence="6 7">
    <name type="scientific">Leeia aquatica</name>
    <dbReference type="NCBI Taxonomy" id="2725557"/>
    <lineage>
        <taxon>Bacteria</taxon>
        <taxon>Pseudomonadati</taxon>
        <taxon>Pseudomonadota</taxon>
        <taxon>Betaproteobacteria</taxon>
        <taxon>Neisseriales</taxon>
        <taxon>Leeiaceae</taxon>
        <taxon>Leeia</taxon>
    </lineage>
</organism>
<feature type="domain" description="GGDEF" evidence="5">
    <location>
        <begin position="164"/>
        <end position="299"/>
    </location>
</feature>
<dbReference type="GO" id="GO:0000160">
    <property type="term" value="P:phosphorelay signal transduction system"/>
    <property type="evidence" value="ECO:0007669"/>
    <property type="project" value="InterPro"/>
</dbReference>
<dbReference type="InterPro" id="IPR043128">
    <property type="entry name" value="Rev_trsase/Diguanyl_cyclase"/>
</dbReference>
<keyword evidence="7" id="KW-1185">Reference proteome</keyword>
<name>A0A847S379_9NEIS</name>
<dbReference type="InterPro" id="IPR011006">
    <property type="entry name" value="CheY-like_superfamily"/>
</dbReference>